<dbReference type="CDD" id="cd23576">
    <property type="entry name" value="TFP_LU_ECD_BAMBI"/>
    <property type="match status" value="1"/>
</dbReference>
<reference evidence="5" key="1">
    <citation type="submission" date="2022-01" db="EMBL/GenBank/DDBJ databases">
        <authorList>
            <person name="King R."/>
        </authorList>
    </citation>
    <scope>NUCLEOTIDE SEQUENCE</scope>
</reference>
<feature type="domain" description="BMP and activin membrane-bound inhibitor C-terminal" evidence="4">
    <location>
        <begin position="164"/>
        <end position="203"/>
    </location>
</feature>
<dbReference type="GO" id="GO:0005109">
    <property type="term" value="F:frizzled binding"/>
    <property type="evidence" value="ECO:0007669"/>
    <property type="project" value="TreeGrafter"/>
</dbReference>
<dbReference type="Gene3D" id="2.10.60.10">
    <property type="entry name" value="CD59"/>
    <property type="match status" value="1"/>
</dbReference>
<evidence type="ECO:0008006" key="7">
    <source>
        <dbReference type="Google" id="ProtNLM"/>
    </source>
</evidence>
<dbReference type="InterPro" id="IPR045806">
    <property type="entry name" value="BAMBI_C"/>
</dbReference>
<sequence length="335" mass="38240">MTLAICLYYFYYCCLSLLTAIVSASEETVTINKPIVKFSKPWHYSTEYVRCFCNLPNCIMTGYMCKSSGGGCFSKINQTNNDNSQHGCLELLKEKYKCHGKAAPHERTTFRRKENARSHLMCCHHDLCNHIESPQTKNLINSTALDEYVEEVDNKYEQKQETFLYSDSEVWFRAATIAVPICGAVILFVLIALAIKILKTEHQNSALDKLGPPLYIQPIAHHKYPKGRQNQDNFHQTYDSLLQKDYVISPHNNYYCSNAEDFRLQLHEPLIQCESSTSGEEKNSIQARYNLVNCEVSGKSIIMEIEKEKPPCSPSNVSCNSKCINKYCADKSFLS</sequence>
<dbReference type="EMBL" id="OU900096">
    <property type="protein sequence ID" value="CAG9859873.1"/>
    <property type="molecule type" value="Genomic_DNA"/>
</dbReference>
<evidence type="ECO:0000259" key="3">
    <source>
        <dbReference type="Pfam" id="PF06211"/>
    </source>
</evidence>
<evidence type="ECO:0000256" key="1">
    <source>
        <dbReference type="SAM" id="Phobius"/>
    </source>
</evidence>
<feature type="chain" id="PRO_5040454564" description="BMP and activin membrane-bound inhibitor-like protein" evidence="2">
    <location>
        <begin position="25"/>
        <end position="335"/>
    </location>
</feature>
<dbReference type="PANTHER" id="PTHR15505:SF1">
    <property type="entry name" value="BMP AND ACTIVIN MEMBRANE-BOUND INHIBITOR HOMOLOG"/>
    <property type="match status" value="1"/>
</dbReference>
<evidence type="ECO:0000259" key="4">
    <source>
        <dbReference type="Pfam" id="PF19337"/>
    </source>
</evidence>
<proteinExistence type="predicted"/>
<evidence type="ECO:0000256" key="2">
    <source>
        <dbReference type="SAM" id="SignalP"/>
    </source>
</evidence>
<evidence type="ECO:0000313" key="5">
    <source>
        <dbReference type="EMBL" id="CAG9859873.1"/>
    </source>
</evidence>
<name>A0A9N9XPY9_PHYSR</name>
<dbReference type="SUPFAM" id="SSF57302">
    <property type="entry name" value="Snake toxin-like"/>
    <property type="match status" value="1"/>
</dbReference>
<keyword evidence="1" id="KW-0812">Transmembrane</keyword>
<keyword evidence="1" id="KW-0472">Membrane</keyword>
<dbReference type="AlphaFoldDB" id="A0A9N9XPY9"/>
<feature type="domain" description="BMP and activin membrane-bound inhibitor N-terminal" evidence="3">
    <location>
        <begin position="49"/>
        <end position="130"/>
    </location>
</feature>
<evidence type="ECO:0000313" key="6">
    <source>
        <dbReference type="Proteomes" id="UP001153712"/>
    </source>
</evidence>
<keyword evidence="2" id="KW-0732">Signal</keyword>
<dbReference type="InterPro" id="IPR045860">
    <property type="entry name" value="Snake_toxin-like_sf"/>
</dbReference>
<feature type="transmembrane region" description="Helical" evidence="1">
    <location>
        <begin position="170"/>
        <end position="195"/>
    </location>
</feature>
<dbReference type="Pfam" id="PF19337">
    <property type="entry name" value="BAMBI_C"/>
    <property type="match status" value="1"/>
</dbReference>
<dbReference type="Proteomes" id="UP001153712">
    <property type="component" value="Chromosome 3"/>
</dbReference>
<keyword evidence="1" id="KW-1133">Transmembrane helix</keyword>
<feature type="signal peptide" evidence="2">
    <location>
        <begin position="1"/>
        <end position="24"/>
    </location>
</feature>
<dbReference type="PANTHER" id="PTHR15505">
    <property type="entry name" value="RIIA DOMAIN-CONTAINING PROTEIN 1"/>
    <property type="match status" value="1"/>
</dbReference>
<protein>
    <recommendedName>
        <fullName evidence="7">BMP and activin membrane-bound inhibitor-like protein</fullName>
    </recommendedName>
</protein>
<keyword evidence="6" id="KW-1185">Reference proteome</keyword>
<accession>A0A9N9XPY9</accession>
<organism evidence="5 6">
    <name type="scientific">Phyllotreta striolata</name>
    <name type="common">Striped flea beetle</name>
    <name type="synonym">Crioceris striolata</name>
    <dbReference type="NCBI Taxonomy" id="444603"/>
    <lineage>
        <taxon>Eukaryota</taxon>
        <taxon>Metazoa</taxon>
        <taxon>Ecdysozoa</taxon>
        <taxon>Arthropoda</taxon>
        <taxon>Hexapoda</taxon>
        <taxon>Insecta</taxon>
        <taxon>Pterygota</taxon>
        <taxon>Neoptera</taxon>
        <taxon>Endopterygota</taxon>
        <taxon>Coleoptera</taxon>
        <taxon>Polyphaga</taxon>
        <taxon>Cucujiformia</taxon>
        <taxon>Chrysomeloidea</taxon>
        <taxon>Chrysomelidae</taxon>
        <taxon>Galerucinae</taxon>
        <taxon>Alticini</taxon>
        <taxon>Phyllotreta</taxon>
    </lineage>
</organism>
<dbReference type="Pfam" id="PF06211">
    <property type="entry name" value="BAMBI"/>
    <property type="match status" value="1"/>
</dbReference>
<gene>
    <name evidence="5" type="ORF">PHYEVI_LOCUS6236</name>
</gene>
<dbReference type="InterPro" id="IPR045807">
    <property type="entry name" value="BAMBI_N"/>
</dbReference>
<dbReference type="OrthoDB" id="5914644at2759"/>